<dbReference type="PANTHER" id="PTHR22981">
    <property type="entry name" value="3-HYDROXYISOBUTYRATE DEHYDROGENASE-RELATED"/>
    <property type="match status" value="1"/>
</dbReference>
<evidence type="ECO:0000259" key="5">
    <source>
        <dbReference type="Pfam" id="PF14833"/>
    </source>
</evidence>
<keyword evidence="1" id="KW-0560">Oxidoreductase</keyword>
<dbReference type="SUPFAM" id="SSF48179">
    <property type="entry name" value="6-phosphogluconate dehydrogenase C-terminal domain-like"/>
    <property type="match status" value="1"/>
</dbReference>
<keyword evidence="7" id="KW-1185">Reference proteome</keyword>
<dbReference type="InterPro" id="IPR002204">
    <property type="entry name" value="3-OH-isobutyrate_DH-rel_CS"/>
</dbReference>
<dbReference type="InterPro" id="IPR006115">
    <property type="entry name" value="6PGDH_NADP-bd"/>
</dbReference>
<evidence type="ECO:0000256" key="2">
    <source>
        <dbReference type="ARBA" id="ARBA00023027"/>
    </source>
</evidence>
<dbReference type="Pfam" id="PF03446">
    <property type="entry name" value="NAD_binding_2"/>
    <property type="match status" value="1"/>
</dbReference>
<evidence type="ECO:0000256" key="1">
    <source>
        <dbReference type="ARBA" id="ARBA00023002"/>
    </source>
</evidence>
<dbReference type="InterPro" id="IPR015815">
    <property type="entry name" value="HIBADH-related"/>
</dbReference>
<dbReference type="InterPro" id="IPR036291">
    <property type="entry name" value="NAD(P)-bd_dom_sf"/>
</dbReference>
<dbReference type="PANTHER" id="PTHR22981:SF7">
    <property type="entry name" value="3-HYDROXYISOBUTYRATE DEHYDROGENASE, MITOCHONDRIAL"/>
    <property type="match status" value="1"/>
</dbReference>
<dbReference type="RefSeq" id="WP_188610820.1">
    <property type="nucleotide sequence ID" value="NZ_BMGG01000007.1"/>
</dbReference>
<dbReference type="EMBL" id="BMGG01000007">
    <property type="protein sequence ID" value="GGC76642.1"/>
    <property type="molecule type" value="Genomic_DNA"/>
</dbReference>
<dbReference type="Gene3D" id="1.10.1040.10">
    <property type="entry name" value="N-(1-d-carboxylethyl)-l-norvaline Dehydrogenase, domain 2"/>
    <property type="match status" value="1"/>
</dbReference>
<gene>
    <name evidence="6" type="ORF">GCM10010994_38690</name>
</gene>
<dbReference type="GO" id="GO:0050661">
    <property type="term" value="F:NADP binding"/>
    <property type="evidence" value="ECO:0007669"/>
    <property type="project" value="InterPro"/>
</dbReference>
<dbReference type="InterPro" id="IPR013328">
    <property type="entry name" value="6PGD_dom2"/>
</dbReference>
<sequence>MAAVIDRVPPAASAKVRRIGFIGLGNMGARMAQRLLAAGQPMVVCDIVPDILAAFAAEGSAVAEQPAEVSAAAEIVFLSLPTPQSVRAVCLGPSGVIEGNATKIVVDLSTTGPRVAKELARHFADKGITFIDAPVSGGVVGAEAGTLSVMAAGDRQAFESIESLLRLLGRNVFYIGSVPGLGQSMKLVNNMLAATNALAAFETLVMGAKAGLDPQVMLDVINVSSGRNSATLDKVPQCVLSRTFPLRFATELLYKDVRLCTEEAEEAGSLLWLGQTVKQILAFAVAQGDGGKDYATIIQHFERWAGATVGAESAHPGTSR</sequence>
<protein>
    <submittedName>
        <fullName evidence="6">6-phosphogluconate dehydrogenase</fullName>
    </submittedName>
</protein>
<dbReference type="SUPFAM" id="SSF51735">
    <property type="entry name" value="NAD(P)-binding Rossmann-fold domains"/>
    <property type="match status" value="1"/>
</dbReference>
<dbReference type="AlphaFoldDB" id="A0A916UKP7"/>
<dbReference type="InterPro" id="IPR008927">
    <property type="entry name" value="6-PGluconate_DH-like_C_sf"/>
</dbReference>
<dbReference type="PIRSF" id="PIRSF000103">
    <property type="entry name" value="HIBADH"/>
    <property type="match status" value="1"/>
</dbReference>
<dbReference type="GO" id="GO:0016054">
    <property type="term" value="P:organic acid catabolic process"/>
    <property type="evidence" value="ECO:0007669"/>
    <property type="project" value="UniProtKB-ARBA"/>
</dbReference>
<evidence type="ECO:0000256" key="3">
    <source>
        <dbReference type="PIRSR" id="PIRSR000103-1"/>
    </source>
</evidence>
<dbReference type="GO" id="GO:0016616">
    <property type="term" value="F:oxidoreductase activity, acting on the CH-OH group of donors, NAD or NADP as acceptor"/>
    <property type="evidence" value="ECO:0007669"/>
    <property type="project" value="TreeGrafter"/>
</dbReference>
<feature type="domain" description="6-phosphogluconate dehydrogenase NADP-binding" evidence="4">
    <location>
        <begin position="18"/>
        <end position="176"/>
    </location>
</feature>
<organism evidence="6 7">
    <name type="scientific">Chelatococcus reniformis</name>
    <dbReference type="NCBI Taxonomy" id="1494448"/>
    <lineage>
        <taxon>Bacteria</taxon>
        <taxon>Pseudomonadati</taxon>
        <taxon>Pseudomonadota</taxon>
        <taxon>Alphaproteobacteria</taxon>
        <taxon>Hyphomicrobiales</taxon>
        <taxon>Chelatococcaceae</taxon>
        <taxon>Chelatococcus</taxon>
    </lineage>
</organism>
<reference evidence="6" key="2">
    <citation type="submission" date="2020-09" db="EMBL/GenBank/DDBJ databases">
        <authorList>
            <person name="Sun Q."/>
            <person name="Zhou Y."/>
        </authorList>
    </citation>
    <scope>NUCLEOTIDE SEQUENCE</scope>
    <source>
        <strain evidence="6">CGMCC 1.12919</strain>
    </source>
</reference>
<accession>A0A916UKP7</accession>
<name>A0A916UKP7_9HYPH</name>
<keyword evidence="2" id="KW-0520">NAD</keyword>
<feature type="active site" evidence="3">
    <location>
        <position position="186"/>
    </location>
</feature>
<feature type="domain" description="3-hydroxyisobutyrate dehydrogenase-like NAD-binding" evidence="5">
    <location>
        <begin position="180"/>
        <end position="300"/>
    </location>
</feature>
<proteinExistence type="predicted"/>
<evidence type="ECO:0000259" key="4">
    <source>
        <dbReference type="Pfam" id="PF03446"/>
    </source>
</evidence>
<evidence type="ECO:0000313" key="6">
    <source>
        <dbReference type="EMBL" id="GGC76642.1"/>
    </source>
</evidence>
<dbReference type="PROSITE" id="PS00895">
    <property type="entry name" value="3_HYDROXYISOBUT_DH"/>
    <property type="match status" value="1"/>
</dbReference>
<dbReference type="GO" id="GO:0051287">
    <property type="term" value="F:NAD binding"/>
    <property type="evidence" value="ECO:0007669"/>
    <property type="project" value="InterPro"/>
</dbReference>
<dbReference type="Proteomes" id="UP000637002">
    <property type="component" value="Unassembled WGS sequence"/>
</dbReference>
<reference evidence="6" key="1">
    <citation type="journal article" date="2014" name="Int. J. Syst. Evol. Microbiol.">
        <title>Complete genome sequence of Corynebacterium casei LMG S-19264T (=DSM 44701T), isolated from a smear-ripened cheese.</title>
        <authorList>
            <consortium name="US DOE Joint Genome Institute (JGI-PGF)"/>
            <person name="Walter F."/>
            <person name="Albersmeier A."/>
            <person name="Kalinowski J."/>
            <person name="Ruckert C."/>
        </authorList>
    </citation>
    <scope>NUCLEOTIDE SEQUENCE</scope>
    <source>
        <strain evidence="6">CGMCC 1.12919</strain>
    </source>
</reference>
<evidence type="ECO:0000313" key="7">
    <source>
        <dbReference type="Proteomes" id="UP000637002"/>
    </source>
</evidence>
<comment type="caution">
    <text evidence="6">The sequence shown here is derived from an EMBL/GenBank/DDBJ whole genome shotgun (WGS) entry which is preliminary data.</text>
</comment>
<dbReference type="InterPro" id="IPR029154">
    <property type="entry name" value="HIBADH-like_NADP-bd"/>
</dbReference>
<dbReference type="Gene3D" id="3.40.50.720">
    <property type="entry name" value="NAD(P)-binding Rossmann-like Domain"/>
    <property type="match status" value="1"/>
</dbReference>
<dbReference type="Pfam" id="PF14833">
    <property type="entry name" value="NAD_binding_11"/>
    <property type="match status" value="1"/>
</dbReference>